<evidence type="ECO:0000256" key="1">
    <source>
        <dbReference type="SAM" id="MobiDB-lite"/>
    </source>
</evidence>
<evidence type="ECO:0000313" key="3">
    <source>
        <dbReference type="Proteomes" id="UP000438476"/>
    </source>
</evidence>
<reference evidence="2 3" key="1">
    <citation type="submission" date="2019-12" db="EMBL/GenBank/DDBJ databases">
        <title>Genomic-based taxomic classification of the family Erythrobacteraceae.</title>
        <authorList>
            <person name="Xu L."/>
        </authorList>
    </citation>
    <scope>NUCLEOTIDE SEQUENCE [LARGE SCALE GENOMIC DNA]</scope>
    <source>
        <strain evidence="2 3">LMG 29518</strain>
    </source>
</reference>
<dbReference type="OrthoDB" id="7581460at2"/>
<proteinExistence type="predicted"/>
<name>A0A6I4T8Z9_9SPHN</name>
<dbReference type="EMBL" id="WTYT01000007">
    <property type="protein sequence ID" value="MXO67178.1"/>
    <property type="molecule type" value="Genomic_DNA"/>
</dbReference>
<evidence type="ECO:0000313" key="2">
    <source>
        <dbReference type="EMBL" id="MXO67178.1"/>
    </source>
</evidence>
<feature type="compositionally biased region" description="Basic and acidic residues" evidence="1">
    <location>
        <begin position="331"/>
        <end position="341"/>
    </location>
</feature>
<accession>A0A6I4T8Z9</accession>
<feature type="region of interest" description="Disordered" evidence="1">
    <location>
        <begin position="314"/>
        <end position="341"/>
    </location>
</feature>
<comment type="caution">
    <text evidence="2">The sequence shown here is derived from an EMBL/GenBank/DDBJ whole genome shotgun (WGS) entry which is preliminary data.</text>
</comment>
<dbReference type="Proteomes" id="UP000438476">
    <property type="component" value="Unassembled WGS sequence"/>
</dbReference>
<gene>
    <name evidence="2" type="ORF">GRI91_15545</name>
</gene>
<organism evidence="2 3">
    <name type="scientific">Altericroceibacterium endophyticum</name>
    <dbReference type="NCBI Taxonomy" id="1808508"/>
    <lineage>
        <taxon>Bacteria</taxon>
        <taxon>Pseudomonadati</taxon>
        <taxon>Pseudomonadota</taxon>
        <taxon>Alphaproteobacteria</taxon>
        <taxon>Sphingomonadales</taxon>
        <taxon>Erythrobacteraceae</taxon>
        <taxon>Altericroceibacterium</taxon>
    </lineage>
</organism>
<protein>
    <submittedName>
        <fullName evidence="2">Uncharacterized protein</fullName>
    </submittedName>
</protein>
<sequence length="568" mass="63949">MKKSTVAGIAGSVRCIPLTLTDLYHQERHGKRLDKTSKARVIRDILPITTTGLELRDLYNAHVEGCFIPKGKTKVIHAIIQWPKDLVDPNDEGWMLRHGIAFAKRVWGEDSIVAARYDRDEKSAAVVDLFLVPKYRKYTKTDPNGKLAVSITKHGKDLAKRLSRMTGKSKKGEPQASPWDVGMALQDELYMYMRDVIRLEGVARGQKKEAPGPDWKSSEQLRTQELDQRDAALYVRKQELDDRKQELDDRQQQIQIDTAVAQAKSKKCVDDAEALAQKIILAASEHVAKWKAEAEVLGREVGYEAGFQEGQAKLKEEQEAASKAKAAAEQNNRESKKALDTAMDERHQAELLRNEAESDAHAIRAKAKQEAASQHAALAQRQVAIEAGLEALLKGEIENDKSIGNHRRTLAFRTDLPSEKKDHLEKTITPAWYWLSCQAERLADITYRRVKAREAQLDACQVSLDDRERNLMKTSLRQEAQKRELAQSWKDLNSLTEKASAAKLAFQDAIAPITGWIHKFEEARGPVRQVMEIAPQRKIAEAALAEPAIQAAQAADADITRGWWRSKR</sequence>
<dbReference type="AlphaFoldDB" id="A0A6I4T8Z9"/>
<dbReference type="RefSeq" id="WP_160737608.1">
    <property type="nucleotide sequence ID" value="NZ_WTYT01000007.1"/>
</dbReference>
<keyword evidence="3" id="KW-1185">Reference proteome</keyword>